<sequence>MATSTKTYYFETFKDEKKVVDVLNEFLEVDDLCYYRYLTIPTSSNWGIIDQKWQRTTGILQFQNRMSITSVEKKFANVDIYMNVLINAKKPIILLQMRLHVLAGCYGLRYDADTKSSETAFGFGGKKTTNEIKYMKPYIKALNFYKDYDKPDFSYEYLCGARQICKYKYMLEKKLEK</sequence>
<dbReference type="Proteomes" id="UP001152795">
    <property type="component" value="Unassembled WGS sequence"/>
</dbReference>
<dbReference type="AlphaFoldDB" id="A0A6S7I967"/>
<gene>
    <name evidence="1" type="ORF">PACLA_8A068930</name>
</gene>
<reference evidence="1" key="1">
    <citation type="submission" date="2020-04" db="EMBL/GenBank/DDBJ databases">
        <authorList>
            <person name="Alioto T."/>
            <person name="Alioto T."/>
            <person name="Gomez Garrido J."/>
        </authorList>
    </citation>
    <scope>NUCLEOTIDE SEQUENCE</scope>
    <source>
        <strain evidence="1">A484AB</strain>
    </source>
</reference>
<proteinExistence type="predicted"/>
<comment type="caution">
    <text evidence="1">The sequence shown here is derived from an EMBL/GenBank/DDBJ whole genome shotgun (WGS) entry which is preliminary data.</text>
</comment>
<evidence type="ECO:0000313" key="1">
    <source>
        <dbReference type="EMBL" id="CAB4013529.1"/>
    </source>
</evidence>
<protein>
    <submittedName>
        <fullName evidence="1">Uncharacterized protein</fullName>
    </submittedName>
</protein>
<organism evidence="1 2">
    <name type="scientific">Paramuricea clavata</name>
    <name type="common">Red gorgonian</name>
    <name type="synonym">Violescent sea-whip</name>
    <dbReference type="NCBI Taxonomy" id="317549"/>
    <lineage>
        <taxon>Eukaryota</taxon>
        <taxon>Metazoa</taxon>
        <taxon>Cnidaria</taxon>
        <taxon>Anthozoa</taxon>
        <taxon>Octocorallia</taxon>
        <taxon>Malacalcyonacea</taxon>
        <taxon>Plexauridae</taxon>
        <taxon>Paramuricea</taxon>
    </lineage>
</organism>
<name>A0A6S7I967_PARCT</name>
<keyword evidence="2" id="KW-1185">Reference proteome</keyword>
<accession>A0A6S7I967</accession>
<evidence type="ECO:0000313" key="2">
    <source>
        <dbReference type="Proteomes" id="UP001152795"/>
    </source>
</evidence>
<dbReference type="EMBL" id="CACRXK020007916">
    <property type="protein sequence ID" value="CAB4013529.1"/>
    <property type="molecule type" value="Genomic_DNA"/>
</dbReference>